<dbReference type="Gene3D" id="1.25.40.10">
    <property type="entry name" value="Tetratricopeptide repeat domain"/>
    <property type="match status" value="1"/>
</dbReference>
<evidence type="ECO:0000259" key="1">
    <source>
        <dbReference type="Pfam" id="PF12984"/>
    </source>
</evidence>
<evidence type="ECO:0000313" key="3">
    <source>
        <dbReference type="Proteomes" id="UP000184509"/>
    </source>
</evidence>
<dbReference type="Gene3D" id="3.30.1330.60">
    <property type="entry name" value="OmpA-like domain"/>
    <property type="match status" value="1"/>
</dbReference>
<dbReference type="SUPFAM" id="SSF81901">
    <property type="entry name" value="HCP-like"/>
    <property type="match status" value="1"/>
</dbReference>
<evidence type="ECO:0000313" key="2">
    <source>
        <dbReference type="EMBL" id="SHE93352.1"/>
    </source>
</evidence>
<accession>A0A1M4XJK1</accession>
<reference evidence="2 3" key="1">
    <citation type="submission" date="2016-11" db="EMBL/GenBank/DDBJ databases">
        <authorList>
            <person name="Jaros S."/>
            <person name="Januszkiewicz K."/>
            <person name="Wedrychowicz H."/>
        </authorList>
    </citation>
    <scope>NUCLEOTIDE SEQUENCE [LARGE SCALE GENOMIC DNA]</scope>
    <source>
        <strain evidence="2 3">DSM 26991</strain>
    </source>
</reference>
<dbReference type="InterPro" id="IPR036737">
    <property type="entry name" value="OmpA-like_sf"/>
</dbReference>
<dbReference type="STRING" id="1297750.SAMN05444405_10448"/>
<dbReference type="EMBL" id="FQTV01000004">
    <property type="protein sequence ID" value="SHE93352.1"/>
    <property type="molecule type" value="Genomic_DNA"/>
</dbReference>
<dbReference type="SUPFAM" id="SSF103088">
    <property type="entry name" value="OmpA-like"/>
    <property type="match status" value="1"/>
</dbReference>
<organism evidence="2 3">
    <name type="scientific">Bacteroides luti</name>
    <dbReference type="NCBI Taxonomy" id="1297750"/>
    <lineage>
        <taxon>Bacteria</taxon>
        <taxon>Pseudomonadati</taxon>
        <taxon>Bacteroidota</taxon>
        <taxon>Bacteroidia</taxon>
        <taxon>Bacteroidales</taxon>
        <taxon>Bacteroidaceae</taxon>
        <taxon>Bacteroides</taxon>
    </lineage>
</organism>
<dbReference type="OrthoDB" id="1100173at2"/>
<dbReference type="RefSeq" id="WP_073399739.1">
    <property type="nucleotide sequence ID" value="NZ_FQTV01000004.1"/>
</dbReference>
<name>A0A1M4XJK1_9BACE</name>
<dbReference type="AlphaFoldDB" id="A0A1M4XJK1"/>
<sequence>MNLKIYISAFVLLLTLQNTKINAQQAVSSESVRVLSTDVRKYETDLIIEMILDISDLKLASNRTMTIIPILETQNQSKALPEVLINGKRKHIVYTRNLLSNNPGNNLYTEVRRINKTKQQIKYRTSVPIETWMRESILALNINLCGCGGKQEKDSQLVLVNIADIKVKDVKGSNELPDVAYITPQAEEIKTRKEEGKAYLDFPENKTIINFDYRHNPIELEKIRQTIDKIKNDKNTHITDMTIHGYASPEGNYTENSRLANERAKALQQYINNLYNLGNIKFTVKSTPEDWDGLSSYIKKSNLKNKNQILAIINENISPDAKEQKLKNLNAGESYQFMLHEYFPALRHSDYTVSYIVKGFSIEETKEIIKKYPQQLSLQEMYLLAQTYEKGSNEFNEVFDIAVRMFPDDPIANLNASSIALIKRDIAAAKKYLAKANKQSPETINNLGVLAVLEEQKGKAEKLFEKASTAGVPQALSNLKELEKDN</sequence>
<feature type="domain" description="DUF3868" evidence="1">
    <location>
        <begin position="12"/>
        <end position="98"/>
    </location>
</feature>
<dbReference type="Proteomes" id="UP000184509">
    <property type="component" value="Unassembled WGS sequence"/>
</dbReference>
<keyword evidence="3" id="KW-1185">Reference proteome</keyword>
<protein>
    <submittedName>
        <fullName evidence="2">OmpA family protein</fullName>
    </submittedName>
</protein>
<dbReference type="Pfam" id="PF12984">
    <property type="entry name" value="DUF3868"/>
    <property type="match status" value="1"/>
</dbReference>
<proteinExistence type="predicted"/>
<dbReference type="InterPro" id="IPR011990">
    <property type="entry name" value="TPR-like_helical_dom_sf"/>
</dbReference>
<dbReference type="InterPro" id="IPR024480">
    <property type="entry name" value="DUF3868"/>
</dbReference>
<gene>
    <name evidence="2" type="ORF">SAMN05444405_10448</name>
</gene>